<dbReference type="PANTHER" id="PTHR43245">
    <property type="entry name" value="BIFUNCTIONAL POLYMYXIN RESISTANCE PROTEIN ARNA"/>
    <property type="match status" value="1"/>
</dbReference>
<keyword evidence="3" id="KW-1185">Reference proteome</keyword>
<organism evidence="2 3">
    <name type="scientific">Kitasatospora cystarginea</name>
    <dbReference type="NCBI Taxonomy" id="58350"/>
    <lineage>
        <taxon>Bacteria</taxon>
        <taxon>Bacillati</taxon>
        <taxon>Actinomycetota</taxon>
        <taxon>Actinomycetes</taxon>
        <taxon>Kitasatosporales</taxon>
        <taxon>Streptomycetaceae</taxon>
        <taxon>Kitasatospora</taxon>
    </lineage>
</organism>
<evidence type="ECO:0000313" key="3">
    <source>
        <dbReference type="Proteomes" id="UP001500305"/>
    </source>
</evidence>
<dbReference type="InterPro" id="IPR036291">
    <property type="entry name" value="NAD(P)-bd_dom_sf"/>
</dbReference>
<dbReference type="PRINTS" id="PR01713">
    <property type="entry name" value="NUCEPIMERASE"/>
</dbReference>
<reference evidence="3" key="1">
    <citation type="journal article" date="2019" name="Int. J. Syst. Evol. Microbiol.">
        <title>The Global Catalogue of Microorganisms (GCM) 10K type strain sequencing project: providing services to taxonomists for standard genome sequencing and annotation.</title>
        <authorList>
            <consortium name="The Broad Institute Genomics Platform"/>
            <consortium name="The Broad Institute Genome Sequencing Center for Infectious Disease"/>
            <person name="Wu L."/>
            <person name="Ma J."/>
        </authorList>
    </citation>
    <scope>NUCLEOTIDE SEQUENCE [LARGE SCALE GENOMIC DNA]</scope>
    <source>
        <strain evidence="3">JCM 7356</strain>
    </source>
</reference>
<evidence type="ECO:0000259" key="1">
    <source>
        <dbReference type="Pfam" id="PF01370"/>
    </source>
</evidence>
<feature type="domain" description="NAD-dependent epimerase/dehydratase" evidence="1">
    <location>
        <begin position="45"/>
        <end position="170"/>
    </location>
</feature>
<evidence type="ECO:0000313" key="2">
    <source>
        <dbReference type="EMBL" id="GAA2240785.1"/>
    </source>
</evidence>
<dbReference type="Pfam" id="PF01370">
    <property type="entry name" value="Epimerase"/>
    <property type="match status" value="2"/>
</dbReference>
<dbReference type="Proteomes" id="UP001500305">
    <property type="component" value="Unassembled WGS sequence"/>
</dbReference>
<dbReference type="InterPro" id="IPR001509">
    <property type="entry name" value="Epimerase_deHydtase"/>
</dbReference>
<dbReference type="PANTHER" id="PTHR43245:SF13">
    <property type="entry name" value="UDP-D-APIOSE_UDP-D-XYLOSE SYNTHASE 2"/>
    <property type="match status" value="1"/>
</dbReference>
<protein>
    <submittedName>
        <fullName evidence="2">NAD-dependent epimerase/dehydratase family protein</fullName>
    </submittedName>
</protein>
<comment type="caution">
    <text evidence="2">The sequence shown here is derived from an EMBL/GenBank/DDBJ whole genome shotgun (WGS) entry which is preliminary data.</text>
</comment>
<sequence length="394" mass="40564">MRPGAHRPGAARAAAGCAECYEALTSGRGTGTGAGRTASFAGMEILVTGGAGFIGSAVVARLVAAGHAVRVLDALLPAVHPSGREPAWPAGVEFVRGDVRDRAVVERALSGVDAVCHQAAVVGLGLDLDDAPDYVSCNDLGTAVLLAAMARGGVRDLVLAGSMVVYGEGRYRCAVHGDVAPGPRRIADLDAGSFEPPCPHCGRPLAPGLVGEEAPTDPRNVYAATKLAQEHLAAAWARACGGRVLTLRYHNVYGPGMPRDTPYAGVASLFRSALARGEAPRVFEDGAQRRDFVHVADVASANLAALAAVGDRPAGSARVFNVGSGAVHTVGEMAEALATAYGGPRPVVTGEYRLGDVRHVTADSTRLRDELGWRPTVGFADGMARFAAAPLRGR</sequence>
<dbReference type="SUPFAM" id="SSF51735">
    <property type="entry name" value="NAD(P)-binding Rossmann-fold domains"/>
    <property type="match status" value="1"/>
</dbReference>
<proteinExistence type="predicted"/>
<feature type="domain" description="NAD-dependent epimerase/dehydratase" evidence="1">
    <location>
        <begin position="212"/>
        <end position="323"/>
    </location>
</feature>
<accession>A0ABP5QNR3</accession>
<name>A0ABP5QNR3_9ACTN</name>
<dbReference type="InterPro" id="IPR050177">
    <property type="entry name" value="Lipid_A_modif_metabolic_enz"/>
</dbReference>
<dbReference type="EMBL" id="BAAATR010000007">
    <property type="protein sequence ID" value="GAA2240785.1"/>
    <property type="molecule type" value="Genomic_DNA"/>
</dbReference>
<gene>
    <name evidence="2" type="ORF">GCM10010430_22840</name>
</gene>
<dbReference type="Gene3D" id="3.40.50.720">
    <property type="entry name" value="NAD(P)-binding Rossmann-like Domain"/>
    <property type="match status" value="1"/>
</dbReference>